<dbReference type="EMBL" id="JAESIY010000010">
    <property type="protein sequence ID" value="MBL3657956.1"/>
    <property type="molecule type" value="Genomic_DNA"/>
</dbReference>
<organism evidence="1 2">
    <name type="scientific">Fulvivirga sediminis</name>
    <dbReference type="NCBI Taxonomy" id="2803949"/>
    <lineage>
        <taxon>Bacteria</taxon>
        <taxon>Pseudomonadati</taxon>
        <taxon>Bacteroidota</taxon>
        <taxon>Cytophagia</taxon>
        <taxon>Cytophagales</taxon>
        <taxon>Fulvivirgaceae</taxon>
        <taxon>Fulvivirga</taxon>
    </lineage>
</organism>
<reference evidence="1" key="1">
    <citation type="submission" date="2021-01" db="EMBL/GenBank/DDBJ databases">
        <title>Fulvivirga kasyanovii gen. nov., sp nov., a novel member of the phylum Bacteroidetes isolated from seawater in a mussel farm.</title>
        <authorList>
            <person name="Zhao L.-H."/>
            <person name="Wang Z.-J."/>
        </authorList>
    </citation>
    <scope>NUCLEOTIDE SEQUENCE</scope>
    <source>
        <strain evidence="1">2943</strain>
    </source>
</reference>
<accession>A0A937K1X6</accession>
<evidence type="ECO:0000313" key="2">
    <source>
        <dbReference type="Proteomes" id="UP000659388"/>
    </source>
</evidence>
<dbReference type="RefSeq" id="WP_202245751.1">
    <property type="nucleotide sequence ID" value="NZ_JAESIY010000010.1"/>
</dbReference>
<dbReference type="SUPFAM" id="SSF56935">
    <property type="entry name" value="Porins"/>
    <property type="match status" value="1"/>
</dbReference>
<name>A0A937K1X6_9BACT</name>
<protein>
    <submittedName>
        <fullName evidence="1">Helix-hairpin-helix domain-containing protein</fullName>
    </submittedName>
</protein>
<sequence length="688" mass="79922">MRWLFIFLCIYISSCAFPQKKQQDFDLQLFIENIFSVQDGDLNYEELYESLLLYYTHPLNINKADKDDLRALYILNDQQINNIISYREKYGDLLSIYELQAIPGLTMGDIRKMIPFITVKDYGLNKDQTSLIKRILNEPNNYFLVRYERTLETKKGYTPPTETSTSRYKGAPYKLYNRFRVSHTKDFSLGYTLEKDAGEPLAFNSKTNGFDFYSFHFQLQNQGKLRNLIIGDYQLQFGQGLLLSSGFNIGKGGETITTVRRSNLGARPYTSVVETGFFRGATATYAFTPQWQLTTFYSRLHQDAVIRSDSADSYYEFISSVQSSGFHRTESEIAAKNQITEQTLGAHLLYKDANDNLQVGITYLNNHYSTALIKSPYLYNQFEFTGIQNHNLGVSVQYNWNNLAFFSEAARSKSGGIGAIGGMILNLSRTLECSVVLRNYQRNFHSFYGSAFAEAAGKNINEKGWYWGLKYSPFRKFQLSAYFDKFNFPWLKFGISSPSGGYEYLARANYKPNRKSILYFQYRRESKANNYSLPEQPMTITTNGIKDNYIFNIDIEANDIISLKTRLQLSNYNFAEQRTHGMALIQDLNIDLKKLRISTRLALFDTDDYQNRQYAYERDVLYSFSIPAYYGKGTRQYIVVRYKINQHLDFWIKYAQTLYRNQERISSGLEEITGDTKTDLKVQMRLRF</sequence>
<dbReference type="InterPro" id="IPR010994">
    <property type="entry name" value="RuvA_2-like"/>
</dbReference>
<gene>
    <name evidence="1" type="ORF">JL102_17530</name>
</gene>
<proteinExistence type="predicted"/>
<dbReference type="SUPFAM" id="SSF47781">
    <property type="entry name" value="RuvA domain 2-like"/>
    <property type="match status" value="1"/>
</dbReference>
<comment type="caution">
    <text evidence="1">The sequence shown here is derived from an EMBL/GenBank/DDBJ whole genome shotgun (WGS) entry which is preliminary data.</text>
</comment>
<dbReference type="AlphaFoldDB" id="A0A937K1X6"/>
<keyword evidence="2" id="KW-1185">Reference proteome</keyword>
<dbReference type="Proteomes" id="UP000659388">
    <property type="component" value="Unassembled WGS sequence"/>
</dbReference>
<evidence type="ECO:0000313" key="1">
    <source>
        <dbReference type="EMBL" id="MBL3657956.1"/>
    </source>
</evidence>
<dbReference type="Gene3D" id="1.10.150.280">
    <property type="entry name" value="AF1531-like domain"/>
    <property type="match status" value="1"/>
</dbReference>
<dbReference type="Pfam" id="PF12836">
    <property type="entry name" value="HHH_3"/>
    <property type="match status" value="1"/>
</dbReference>